<sequence length="152" mass="17553">MNVHVKSDKGFSLLEVILALSILSSCVLLFSFAISQIQTTRSHIKDERQIEWHLFINQLEHELIDSENVSASREQISFQKFDPVGQRIENITYERRFQIIRRQVGALGHQPILLEVLAVEFSLLEEALSIRVEFKNGEEYNAKLRVNEQDSG</sequence>
<dbReference type="GO" id="GO:0009986">
    <property type="term" value="C:cell surface"/>
    <property type="evidence" value="ECO:0007669"/>
    <property type="project" value="UniProtKB-SubCell"/>
</dbReference>
<dbReference type="EMBL" id="FOLT01000003">
    <property type="protein sequence ID" value="SFC14019.1"/>
    <property type="molecule type" value="Genomic_DNA"/>
</dbReference>
<dbReference type="InterPro" id="IPR016977">
    <property type="entry name" value="ComGF"/>
</dbReference>
<evidence type="ECO:0000256" key="1">
    <source>
        <dbReference type="ARBA" id="ARBA00004241"/>
    </source>
</evidence>
<evidence type="ECO:0000256" key="2">
    <source>
        <dbReference type="ARBA" id="ARBA00023287"/>
    </source>
</evidence>
<evidence type="ECO:0000256" key="3">
    <source>
        <dbReference type="SAM" id="Phobius"/>
    </source>
</evidence>
<dbReference type="Pfam" id="PF07963">
    <property type="entry name" value="N_methyl"/>
    <property type="match status" value="1"/>
</dbReference>
<dbReference type="RefSeq" id="WP_091529038.1">
    <property type="nucleotide sequence ID" value="NZ_FOLT01000003.1"/>
</dbReference>
<reference evidence="5" key="1">
    <citation type="submission" date="2016-10" db="EMBL/GenBank/DDBJ databases">
        <authorList>
            <person name="Varghese N."/>
            <person name="Submissions S."/>
        </authorList>
    </citation>
    <scope>NUCLEOTIDE SEQUENCE [LARGE SCALE GENOMIC DNA]</scope>
    <source>
        <strain evidence="5">DSM 23664</strain>
    </source>
</reference>
<evidence type="ECO:0000313" key="4">
    <source>
        <dbReference type="EMBL" id="SFC14019.1"/>
    </source>
</evidence>
<comment type="subcellular location">
    <subcellularLocation>
        <location evidence="1">Cell surface</location>
    </subcellularLocation>
</comment>
<dbReference type="PROSITE" id="PS51257">
    <property type="entry name" value="PROKAR_LIPOPROTEIN"/>
    <property type="match status" value="1"/>
</dbReference>
<dbReference type="STRING" id="753702.SAMN04488102_103193"/>
<keyword evidence="3" id="KW-1133">Transmembrane helix</keyword>
<keyword evidence="3" id="KW-0812">Transmembrane</keyword>
<keyword evidence="5" id="KW-1185">Reference proteome</keyword>
<dbReference type="NCBIfam" id="NF041002">
    <property type="entry name" value="pilin_ComGF"/>
    <property type="match status" value="1"/>
</dbReference>
<dbReference type="GO" id="GO:0030420">
    <property type="term" value="P:establishment of competence for transformation"/>
    <property type="evidence" value="ECO:0007669"/>
    <property type="project" value="UniProtKB-KW"/>
</dbReference>
<keyword evidence="3" id="KW-0472">Membrane</keyword>
<evidence type="ECO:0000313" key="5">
    <source>
        <dbReference type="Proteomes" id="UP000199612"/>
    </source>
</evidence>
<dbReference type="AlphaFoldDB" id="A0A1I1GQF4"/>
<dbReference type="InterPro" id="IPR012902">
    <property type="entry name" value="N_methyl_site"/>
</dbReference>
<dbReference type="NCBIfam" id="TIGR02532">
    <property type="entry name" value="IV_pilin_GFxxxE"/>
    <property type="match status" value="1"/>
</dbReference>
<dbReference type="OrthoDB" id="2135987at2"/>
<name>A0A1I1GQF4_9LACT</name>
<feature type="transmembrane region" description="Helical" evidence="3">
    <location>
        <begin position="12"/>
        <end position="34"/>
    </location>
</feature>
<dbReference type="Proteomes" id="UP000199612">
    <property type="component" value="Unassembled WGS sequence"/>
</dbReference>
<keyword evidence="2" id="KW-0178">Competence</keyword>
<protein>
    <submittedName>
        <fullName evidence="4">Competence protein ComGF</fullName>
    </submittedName>
</protein>
<accession>A0A1I1GQF4</accession>
<proteinExistence type="predicted"/>
<gene>
    <name evidence="4" type="ORF">SAMN04488102_103193</name>
</gene>
<organism evidence="4 5">
    <name type="scientific">Alkalibacterium subtropicum</name>
    <dbReference type="NCBI Taxonomy" id="753702"/>
    <lineage>
        <taxon>Bacteria</taxon>
        <taxon>Bacillati</taxon>
        <taxon>Bacillota</taxon>
        <taxon>Bacilli</taxon>
        <taxon>Lactobacillales</taxon>
        <taxon>Carnobacteriaceae</taxon>
        <taxon>Alkalibacterium</taxon>
    </lineage>
</organism>
<dbReference type="Pfam" id="PF15980">
    <property type="entry name" value="ComGF"/>
    <property type="match status" value="1"/>
</dbReference>